<dbReference type="EMBL" id="CP007501">
    <property type="protein sequence ID" value="AKD25975.1"/>
    <property type="molecule type" value="Genomic_DNA"/>
</dbReference>
<proteinExistence type="predicted"/>
<evidence type="ECO:0000256" key="1">
    <source>
        <dbReference type="ARBA" id="ARBA00022729"/>
    </source>
</evidence>
<evidence type="ECO:0000313" key="3">
    <source>
        <dbReference type="EMBL" id="AKD25975.1"/>
    </source>
</evidence>
<reference evidence="3 4" key="1">
    <citation type="submission" date="2014-03" db="EMBL/GenBank/DDBJ databases">
        <title>Genome of Polynucleobacter strain MWH-MoK4.</title>
        <authorList>
            <person name="Hahn M.W."/>
        </authorList>
    </citation>
    <scope>NUCLEOTIDE SEQUENCE [LARGE SCALE GENOMIC DNA]</scope>
    <source>
        <strain evidence="3 4">MWH-MoK4</strain>
    </source>
</reference>
<protein>
    <submittedName>
        <fullName evidence="3">ABC-type amino acid transport/signal transduction systems, periplasmic component/domain</fullName>
    </submittedName>
</protein>
<feature type="domain" description="Solute-binding protein family 3/N-terminal" evidence="2">
    <location>
        <begin position="17"/>
        <end position="237"/>
    </location>
</feature>
<dbReference type="STRING" id="1835254.CL55_00016420"/>
<evidence type="ECO:0000259" key="2">
    <source>
        <dbReference type="SMART" id="SM00062"/>
    </source>
</evidence>
<accession>A0A0E3ZMJ8</accession>
<dbReference type="SMART" id="SM00062">
    <property type="entry name" value="PBPb"/>
    <property type="match status" value="1"/>
</dbReference>
<dbReference type="SUPFAM" id="SSF53850">
    <property type="entry name" value="Periplasmic binding protein-like II"/>
    <property type="match status" value="1"/>
</dbReference>
<dbReference type="KEGG" id="pdq:CL55_00016420"/>
<organism evidence="3 4">
    <name type="scientific">Polynucleobacter duraquae</name>
    <dbReference type="NCBI Taxonomy" id="1835254"/>
    <lineage>
        <taxon>Bacteria</taxon>
        <taxon>Pseudomonadati</taxon>
        <taxon>Pseudomonadota</taxon>
        <taxon>Betaproteobacteria</taxon>
        <taxon>Burkholderiales</taxon>
        <taxon>Burkholderiaceae</taxon>
        <taxon>Polynucleobacter</taxon>
    </lineage>
</organism>
<dbReference type="RefSeq" id="WP_052728810.1">
    <property type="nucleotide sequence ID" value="NZ_CP007501.1"/>
</dbReference>
<evidence type="ECO:0000313" key="4">
    <source>
        <dbReference type="Proteomes" id="UP000061135"/>
    </source>
</evidence>
<dbReference type="Pfam" id="PF00497">
    <property type="entry name" value="SBP_bac_3"/>
    <property type="match status" value="1"/>
</dbReference>
<dbReference type="PANTHER" id="PTHR35936:SF17">
    <property type="entry name" value="ARGININE-BINDING EXTRACELLULAR PROTEIN ARTP"/>
    <property type="match status" value="1"/>
</dbReference>
<name>A0A0E3ZMJ8_9BURK</name>
<dbReference type="Proteomes" id="UP000061135">
    <property type="component" value="Chromosome"/>
</dbReference>
<dbReference type="InterPro" id="IPR001638">
    <property type="entry name" value="Solute-binding_3/MltF_N"/>
</dbReference>
<keyword evidence="1" id="KW-0732">Signal</keyword>
<keyword evidence="4" id="KW-1185">Reference proteome</keyword>
<dbReference type="PATRIC" id="fig|576611.7.peg.1668"/>
<dbReference type="AlphaFoldDB" id="A0A0E3ZMJ8"/>
<dbReference type="PANTHER" id="PTHR35936">
    <property type="entry name" value="MEMBRANE-BOUND LYTIC MUREIN TRANSGLYCOSYLASE F"/>
    <property type="match status" value="1"/>
</dbReference>
<dbReference type="HOGENOM" id="CLU_065316_0_0_4"/>
<gene>
    <name evidence="3" type="ORF">CL55_00016420</name>
</gene>
<sequence>MNKISPKVLEQLAPNGVLSAAVYLGNFLLVTGRSPSGEPTGISPEICRSVAKRLGVELSLIGFNTQVEVVEAVVSGGCGISLLGSDPARAQKITFTPAYVELEASYLVSANSPINELSQVDQPGVRIASFYKSAYDLWLQRNLKHASLVHADSVKASIELFVSEKLDALAGLRTGLVDASQEIPGSRILDGQFTGIQQAIAVHKSHLESIDFLDACVEEFIRSGLVADLISQYQVQGVSVAPLSRMPSKD</sequence>
<dbReference type="Gene3D" id="3.40.190.10">
    <property type="entry name" value="Periplasmic binding protein-like II"/>
    <property type="match status" value="2"/>
</dbReference>